<dbReference type="AlphaFoldDB" id="A0A395R3A6"/>
<reference evidence="1 2" key="1">
    <citation type="journal article" date="2018" name="Syst. Appl. Microbiol.">
        <title>Pseudomonas gallaeciensis sp. nov., isolated from crude-oil-contaminated intertidal sand samples after the Prestige oil spill.</title>
        <authorList>
            <person name="Mulet M."/>
            <person name="Sanchez D."/>
            <person name="Rodriguez A.C."/>
            <person name="Nogales B."/>
            <person name="Bosch R."/>
            <person name="Busquets A."/>
            <person name="Gomila M."/>
            <person name="Lalucat J."/>
            <person name="Garcia-Valdes E."/>
        </authorList>
    </citation>
    <scope>NUCLEOTIDE SEQUENCE [LARGE SCALE GENOMIC DNA]</scope>
    <source>
        <strain evidence="1 2">V113</strain>
    </source>
</reference>
<organism evidence="1 2">
    <name type="scientific">Pseudomonas abyssi</name>
    <dbReference type="NCBI Taxonomy" id="170540"/>
    <lineage>
        <taxon>Bacteria</taxon>
        <taxon>Pseudomonadati</taxon>
        <taxon>Pseudomonadota</taxon>
        <taxon>Gammaproteobacteria</taxon>
        <taxon>Pseudomonadales</taxon>
        <taxon>Pseudomonadaceae</taxon>
        <taxon>Pseudomonas</taxon>
    </lineage>
</organism>
<protein>
    <submittedName>
        <fullName evidence="1">Uncharacterized protein</fullName>
    </submittedName>
</protein>
<keyword evidence="2" id="KW-1185">Reference proteome</keyword>
<accession>A0A395R3A6</accession>
<evidence type="ECO:0000313" key="2">
    <source>
        <dbReference type="Proteomes" id="UP000265411"/>
    </source>
</evidence>
<gene>
    <name evidence="1" type="ORF">ASB58_12005</name>
</gene>
<proteinExistence type="predicted"/>
<name>A0A395R3A6_9PSED</name>
<sequence length="125" mass="14490">MIAEIKNRLGQYPDLQYTEESRRISVTPEGGFTVWAADNGGSFTIGFEGWHEEFETKEEALDCFAWGLSADCRLMIVSRGGRPHKWTVQRRKSGEWFTDSTTGLLFFPYWRKRKVDYKQNAVINS</sequence>
<evidence type="ECO:0000313" key="1">
    <source>
        <dbReference type="EMBL" id="RGP54588.1"/>
    </source>
</evidence>
<comment type="caution">
    <text evidence="1">The sequence shown here is derived from an EMBL/GenBank/DDBJ whole genome shotgun (WGS) entry which is preliminary data.</text>
</comment>
<dbReference type="EMBL" id="LMAZ01000003">
    <property type="protein sequence ID" value="RGP54588.1"/>
    <property type="molecule type" value="Genomic_DNA"/>
</dbReference>
<dbReference type="Proteomes" id="UP000265411">
    <property type="component" value="Unassembled WGS sequence"/>
</dbReference>